<reference evidence="4" key="1">
    <citation type="journal article" date="2016" name="Nature">
        <title>The genome of the seagrass Zostera marina reveals angiosperm adaptation to the sea.</title>
        <authorList>
            <person name="Olsen J.L."/>
            <person name="Rouze P."/>
            <person name="Verhelst B."/>
            <person name="Lin Y.-C."/>
            <person name="Bayer T."/>
            <person name="Collen J."/>
            <person name="Dattolo E."/>
            <person name="De Paoli E."/>
            <person name="Dittami S."/>
            <person name="Maumus F."/>
            <person name="Michel G."/>
            <person name="Kersting A."/>
            <person name="Lauritano C."/>
            <person name="Lohaus R."/>
            <person name="Toepel M."/>
            <person name="Tonon T."/>
            <person name="Vanneste K."/>
            <person name="Amirebrahimi M."/>
            <person name="Brakel J."/>
            <person name="Bostroem C."/>
            <person name="Chovatia M."/>
            <person name="Grimwood J."/>
            <person name="Jenkins J.W."/>
            <person name="Jueterbock A."/>
            <person name="Mraz A."/>
            <person name="Stam W.T."/>
            <person name="Tice H."/>
            <person name="Bornberg-Bauer E."/>
            <person name="Green P.J."/>
            <person name="Pearson G.A."/>
            <person name="Procaccini G."/>
            <person name="Duarte C.M."/>
            <person name="Schmutz J."/>
            <person name="Reusch T.B.H."/>
            <person name="Van de Peer Y."/>
        </authorList>
    </citation>
    <scope>NUCLEOTIDE SEQUENCE [LARGE SCALE GENOMIC DNA]</scope>
    <source>
        <strain evidence="4">cv. Finnish</strain>
    </source>
</reference>
<dbReference type="PANTHER" id="PTHR24092">
    <property type="entry name" value="PROBABLE PHOSPHOLIPID-TRANSPORTING ATPASE"/>
    <property type="match status" value="1"/>
</dbReference>
<keyword evidence="4" id="KW-1185">Reference proteome</keyword>
<dbReference type="Proteomes" id="UP000036987">
    <property type="component" value="Unassembled WGS sequence"/>
</dbReference>
<proteinExistence type="predicted"/>
<organism evidence="3 4">
    <name type="scientific">Zostera marina</name>
    <name type="common">Eelgrass</name>
    <dbReference type="NCBI Taxonomy" id="29655"/>
    <lineage>
        <taxon>Eukaryota</taxon>
        <taxon>Viridiplantae</taxon>
        <taxon>Streptophyta</taxon>
        <taxon>Embryophyta</taxon>
        <taxon>Tracheophyta</taxon>
        <taxon>Spermatophyta</taxon>
        <taxon>Magnoliopsida</taxon>
        <taxon>Liliopsida</taxon>
        <taxon>Zosteraceae</taxon>
        <taxon>Zostera</taxon>
    </lineage>
</organism>
<evidence type="ECO:0000256" key="2">
    <source>
        <dbReference type="ARBA" id="ARBA00022448"/>
    </source>
</evidence>
<name>A0A0K9NYB4_ZOSMR</name>
<dbReference type="SUPFAM" id="SSF81653">
    <property type="entry name" value="Calcium ATPase, transduction domain A"/>
    <property type="match status" value="1"/>
</dbReference>
<dbReference type="OrthoDB" id="678872at2759"/>
<dbReference type="EMBL" id="LFYR01001562">
    <property type="protein sequence ID" value="KMZ60930.1"/>
    <property type="molecule type" value="Genomic_DNA"/>
</dbReference>
<evidence type="ECO:0000256" key="1">
    <source>
        <dbReference type="ARBA" id="ARBA00004308"/>
    </source>
</evidence>
<evidence type="ECO:0000313" key="3">
    <source>
        <dbReference type="EMBL" id="KMZ60930.1"/>
    </source>
</evidence>
<comment type="subcellular location">
    <subcellularLocation>
        <location evidence="1">Endomembrane system</location>
    </subcellularLocation>
</comment>
<accession>A0A0K9NYB4</accession>
<dbReference type="OMA" id="MCKMIDM"/>
<keyword evidence="2" id="KW-0813">Transport</keyword>
<protein>
    <submittedName>
        <fullName evidence="3">Uncharacterized protein</fullName>
    </submittedName>
</protein>
<dbReference type="PANTHER" id="PTHR24092:SF180">
    <property type="entry name" value="PHOSPHOLIPID-TRANSPORTING ATPASE DNF1-RELATED"/>
    <property type="match status" value="1"/>
</dbReference>
<sequence>MCKMIDMDDFMIILFQGFEEIIVKQDGFFPADLLFFASTNPDGVCYVETSNLDGETNLKIRKALEMTCDCLMPEKVAEIKGF</sequence>
<evidence type="ECO:0000313" key="4">
    <source>
        <dbReference type="Proteomes" id="UP000036987"/>
    </source>
</evidence>
<gene>
    <name evidence="3" type="ORF">ZOSMA_568G00030</name>
</gene>
<dbReference type="InterPro" id="IPR008250">
    <property type="entry name" value="ATPase_P-typ_transduc_dom_A_sf"/>
</dbReference>
<comment type="caution">
    <text evidence="3">The sequence shown here is derived from an EMBL/GenBank/DDBJ whole genome shotgun (WGS) entry which is preliminary data.</text>
</comment>
<dbReference type="STRING" id="29655.A0A0K9NYB4"/>
<dbReference type="AlphaFoldDB" id="A0A0K9NYB4"/>